<evidence type="ECO:0000313" key="2">
    <source>
        <dbReference type="EMBL" id="AFJ03183.1"/>
    </source>
</evidence>
<reference evidence="2 3" key="1">
    <citation type="journal article" date="2012" name="J. Bacteriol.">
        <title>Complete genome sequences of Methylophaga sp. strain JAM1 and Methylophaga sp. strain JAM7.</title>
        <authorList>
            <person name="Villeneuve C."/>
            <person name="Martineau C."/>
            <person name="Mauffrey F."/>
            <person name="Villemur R."/>
        </authorList>
    </citation>
    <scope>NUCLEOTIDE SEQUENCE [LARGE SCALE GENOMIC DNA]</scope>
    <source>
        <strain evidence="2 3">JAM7</strain>
    </source>
</reference>
<keyword evidence="3" id="KW-1185">Reference proteome</keyword>
<name>I1YJU0_METFJ</name>
<protein>
    <recommendedName>
        <fullName evidence="4">DUF883 domain-containing protein</fullName>
    </recommendedName>
</protein>
<dbReference type="Proteomes" id="UP000009145">
    <property type="component" value="Chromosome"/>
</dbReference>
<evidence type="ECO:0000313" key="3">
    <source>
        <dbReference type="Proteomes" id="UP000009145"/>
    </source>
</evidence>
<evidence type="ECO:0000256" key="1">
    <source>
        <dbReference type="SAM" id="Coils"/>
    </source>
</evidence>
<dbReference type="KEGG" id="mec:Q7C_2044"/>
<dbReference type="HOGENOM" id="CLU_188873_0_0_6"/>
<gene>
    <name evidence="2" type="ordered locus">Q7C_2044</name>
</gene>
<dbReference type="PATRIC" id="fig|754477.3.peg.2012"/>
<accession>I1YJU0</accession>
<dbReference type="RefSeq" id="WP_014704602.1">
    <property type="nucleotide sequence ID" value="NC_017856.1"/>
</dbReference>
<evidence type="ECO:0008006" key="4">
    <source>
        <dbReference type="Google" id="ProtNLM"/>
    </source>
</evidence>
<dbReference type="EMBL" id="CP003380">
    <property type="protein sequence ID" value="AFJ03183.1"/>
    <property type="molecule type" value="Genomic_DNA"/>
</dbReference>
<dbReference type="STRING" id="754477.Q7C_2044"/>
<dbReference type="OrthoDB" id="8548296at2"/>
<keyword evidence="1" id="KW-0175">Coiled coil</keyword>
<organism evidence="2 3">
    <name type="scientific">Methylophaga frappieri (strain ATCC BAA-2434 / DSM 25690 / JAM7)</name>
    <dbReference type="NCBI Taxonomy" id="754477"/>
    <lineage>
        <taxon>Bacteria</taxon>
        <taxon>Pseudomonadati</taxon>
        <taxon>Pseudomonadota</taxon>
        <taxon>Gammaproteobacteria</taxon>
        <taxon>Thiotrichales</taxon>
        <taxon>Piscirickettsiaceae</taxon>
        <taxon>Methylophaga</taxon>
    </lineage>
</organism>
<dbReference type="AlphaFoldDB" id="I1YJU0"/>
<sequence length="89" mass="9734">MATQTSNEELQKQLNALREDFAGLTNTLKQMSSAYAEQGQTKVKETAEKAQEQVKQSYSRVQGEVEANPMSSVAIAFGIGLVIGKILDR</sequence>
<proteinExistence type="predicted"/>
<dbReference type="eggNOG" id="COG4575">
    <property type="taxonomic scope" value="Bacteria"/>
</dbReference>
<feature type="coiled-coil region" evidence="1">
    <location>
        <begin position="7"/>
        <end position="34"/>
    </location>
</feature>
<dbReference type="SUPFAM" id="SSF58113">
    <property type="entry name" value="Apolipoprotein A-I"/>
    <property type="match status" value="1"/>
</dbReference>